<dbReference type="EMBL" id="CADEAL010004393">
    <property type="protein sequence ID" value="CAB1458575.1"/>
    <property type="molecule type" value="Genomic_DNA"/>
</dbReference>
<evidence type="ECO:0000313" key="3">
    <source>
        <dbReference type="Proteomes" id="UP001153269"/>
    </source>
</evidence>
<keyword evidence="3" id="KW-1185">Reference proteome</keyword>
<gene>
    <name evidence="2" type="ORF">PLEPLA_LOCUS46405</name>
</gene>
<proteinExistence type="predicted"/>
<protein>
    <submittedName>
        <fullName evidence="2">Uncharacterized protein</fullName>
    </submittedName>
</protein>
<dbReference type="AlphaFoldDB" id="A0A9N7W1Z8"/>
<sequence length="137" mass="15085">MHATDDQKVGLLMTAKLHLAPGMRGGPSQTSEHQTALGSVNLIALDSGFIGSRRPNERRGAKAKPDFLSRISFSSVSHARRRVLRRRGPREERRQRGDGSGYCERKSKCFTDSRGDTLRPTQQGASSCQPAKLVLLL</sequence>
<comment type="caution">
    <text evidence="2">The sequence shown here is derived from an EMBL/GenBank/DDBJ whole genome shotgun (WGS) entry which is preliminary data.</text>
</comment>
<feature type="compositionally biased region" description="Basic and acidic residues" evidence="1">
    <location>
        <begin position="89"/>
        <end position="117"/>
    </location>
</feature>
<evidence type="ECO:0000313" key="2">
    <source>
        <dbReference type="EMBL" id="CAB1458575.1"/>
    </source>
</evidence>
<evidence type="ECO:0000256" key="1">
    <source>
        <dbReference type="SAM" id="MobiDB-lite"/>
    </source>
</evidence>
<feature type="compositionally biased region" description="Basic residues" evidence="1">
    <location>
        <begin position="78"/>
        <end position="88"/>
    </location>
</feature>
<name>A0A9N7W1Z8_PLEPL</name>
<dbReference type="Proteomes" id="UP001153269">
    <property type="component" value="Unassembled WGS sequence"/>
</dbReference>
<reference evidence="2" key="1">
    <citation type="submission" date="2020-03" db="EMBL/GenBank/DDBJ databases">
        <authorList>
            <person name="Weist P."/>
        </authorList>
    </citation>
    <scope>NUCLEOTIDE SEQUENCE</scope>
</reference>
<feature type="region of interest" description="Disordered" evidence="1">
    <location>
        <begin position="78"/>
        <end position="125"/>
    </location>
</feature>
<organism evidence="2 3">
    <name type="scientific">Pleuronectes platessa</name>
    <name type="common">European plaice</name>
    <dbReference type="NCBI Taxonomy" id="8262"/>
    <lineage>
        <taxon>Eukaryota</taxon>
        <taxon>Metazoa</taxon>
        <taxon>Chordata</taxon>
        <taxon>Craniata</taxon>
        <taxon>Vertebrata</taxon>
        <taxon>Euteleostomi</taxon>
        <taxon>Actinopterygii</taxon>
        <taxon>Neopterygii</taxon>
        <taxon>Teleostei</taxon>
        <taxon>Neoteleostei</taxon>
        <taxon>Acanthomorphata</taxon>
        <taxon>Carangaria</taxon>
        <taxon>Pleuronectiformes</taxon>
        <taxon>Pleuronectoidei</taxon>
        <taxon>Pleuronectidae</taxon>
        <taxon>Pleuronectes</taxon>
    </lineage>
</organism>
<accession>A0A9N7W1Z8</accession>